<sequence>MLKEYQDAHGHEIYDYLNGKGGYEIVERDDGYIDSSGGAKDYFAE</sequence>
<proteinExistence type="predicted"/>
<accession>X1LF74</accession>
<gene>
    <name evidence="1" type="ORF">S06H3_19233</name>
</gene>
<dbReference type="AlphaFoldDB" id="X1LF74"/>
<feature type="non-terminal residue" evidence="1">
    <location>
        <position position="45"/>
    </location>
</feature>
<organism evidence="1">
    <name type="scientific">marine sediment metagenome</name>
    <dbReference type="NCBI Taxonomy" id="412755"/>
    <lineage>
        <taxon>unclassified sequences</taxon>
        <taxon>metagenomes</taxon>
        <taxon>ecological metagenomes</taxon>
    </lineage>
</organism>
<evidence type="ECO:0000313" key="1">
    <source>
        <dbReference type="EMBL" id="GAI04481.1"/>
    </source>
</evidence>
<comment type="caution">
    <text evidence="1">The sequence shown here is derived from an EMBL/GenBank/DDBJ whole genome shotgun (WGS) entry which is preliminary data.</text>
</comment>
<dbReference type="EMBL" id="BARV01009826">
    <property type="protein sequence ID" value="GAI04481.1"/>
    <property type="molecule type" value="Genomic_DNA"/>
</dbReference>
<protein>
    <submittedName>
        <fullName evidence="1">Uncharacterized protein</fullName>
    </submittedName>
</protein>
<name>X1LF74_9ZZZZ</name>
<reference evidence="1" key="1">
    <citation type="journal article" date="2014" name="Front. Microbiol.">
        <title>High frequency of phylogenetically diverse reductive dehalogenase-homologous genes in deep subseafloor sedimentary metagenomes.</title>
        <authorList>
            <person name="Kawai M."/>
            <person name="Futagami T."/>
            <person name="Toyoda A."/>
            <person name="Takaki Y."/>
            <person name="Nishi S."/>
            <person name="Hori S."/>
            <person name="Arai W."/>
            <person name="Tsubouchi T."/>
            <person name="Morono Y."/>
            <person name="Uchiyama I."/>
            <person name="Ito T."/>
            <person name="Fujiyama A."/>
            <person name="Inagaki F."/>
            <person name="Takami H."/>
        </authorList>
    </citation>
    <scope>NUCLEOTIDE SEQUENCE</scope>
    <source>
        <strain evidence="1">Expedition CK06-06</strain>
    </source>
</reference>